<dbReference type="EMBL" id="JAUQSZ010000003">
    <property type="protein sequence ID" value="MDO7841765.1"/>
    <property type="molecule type" value="Genomic_DNA"/>
</dbReference>
<keyword evidence="1" id="KW-0560">Oxidoreductase</keyword>
<evidence type="ECO:0000313" key="1">
    <source>
        <dbReference type="EMBL" id="MDO7841765.1"/>
    </source>
</evidence>
<dbReference type="PANTHER" id="PTHR43975:SF2">
    <property type="entry name" value="EG:BACR7A4.14 PROTEIN-RELATED"/>
    <property type="match status" value="1"/>
</dbReference>
<dbReference type="InterPro" id="IPR036291">
    <property type="entry name" value="NAD(P)-bd_dom_sf"/>
</dbReference>
<keyword evidence="2" id="KW-1185">Reference proteome</keyword>
<dbReference type="Gene3D" id="3.40.50.720">
    <property type="entry name" value="NAD(P)-binding Rossmann-like Domain"/>
    <property type="match status" value="1"/>
</dbReference>
<dbReference type="SUPFAM" id="SSF51735">
    <property type="entry name" value="NAD(P)-binding Rossmann-fold domains"/>
    <property type="match status" value="1"/>
</dbReference>
<evidence type="ECO:0000313" key="2">
    <source>
        <dbReference type="Proteomes" id="UP001176468"/>
    </source>
</evidence>
<dbReference type="PANTHER" id="PTHR43975">
    <property type="entry name" value="ZGC:101858"/>
    <property type="match status" value="1"/>
</dbReference>
<reference evidence="1" key="1">
    <citation type="submission" date="2023-07" db="EMBL/GenBank/DDBJ databases">
        <authorList>
            <person name="Kim M.K."/>
        </authorList>
    </citation>
    <scope>NUCLEOTIDE SEQUENCE</scope>
    <source>
        <strain evidence="1">CA1-15</strain>
    </source>
</reference>
<proteinExistence type="predicted"/>
<name>A0ABT8ZW11_9SPHN</name>
<dbReference type="PRINTS" id="PR00081">
    <property type="entry name" value="GDHRDH"/>
</dbReference>
<dbReference type="CDD" id="cd05233">
    <property type="entry name" value="SDR_c"/>
    <property type="match status" value="1"/>
</dbReference>
<comment type="caution">
    <text evidence="1">The sequence shown here is derived from an EMBL/GenBank/DDBJ whole genome shotgun (WGS) entry which is preliminary data.</text>
</comment>
<dbReference type="PRINTS" id="PR00080">
    <property type="entry name" value="SDRFAMILY"/>
</dbReference>
<dbReference type="GO" id="GO:0016491">
    <property type="term" value="F:oxidoreductase activity"/>
    <property type="evidence" value="ECO:0007669"/>
    <property type="project" value="UniProtKB-KW"/>
</dbReference>
<dbReference type="Proteomes" id="UP001176468">
    <property type="component" value="Unassembled WGS sequence"/>
</dbReference>
<sequence>MRGGHLADRRALITGAGSGLGAAIAGVFAREGARLVLVDRNDTGLTQVAGKLGDAVSHTICADLSDASVCDKIVQEAVATFGGLDILVNNAAILHFALSPDVTPEMWDKTLAVNLSAPFHLIRSALPHLLAACGNVVNIASSGAIIGTAYTTAYSTAKAGLIHMTKCLAMEYARQPIRINAVAPGAMRTNIGTDLSIPDAADRDLMARYSGLRPAVDPIEVAELVAFVASPRGSAVHGACLSVDGGVTAG</sequence>
<dbReference type="EC" id="1.-.-.-" evidence="1"/>
<organism evidence="1 2">
    <name type="scientific">Sphingomonas immobilis</name>
    <dbReference type="NCBI Taxonomy" id="3063997"/>
    <lineage>
        <taxon>Bacteria</taxon>
        <taxon>Pseudomonadati</taxon>
        <taxon>Pseudomonadota</taxon>
        <taxon>Alphaproteobacteria</taxon>
        <taxon>Sphingomonadales</taxon>
        <taxon>Sphingomonadaceae</taxon>
        <taxon>Sphingomonas</taxon>
    </lineage>
</organism>
<dbReference type="InterPro" id="IPR020904">
    <property type="entry name" value="Sc_DH/Rdtase_CS"/>
</dbReference>
<dbReference type="Pfam" id="PF13561">
    <property type="entry name" value="adh_short_C2"/>
    <property type="match status" value="1"/>
</dbReference>
<dbReference type="RefSeq" id="WP_304560225.1">
    <property type="nucleotide sequence ID" value="NZ_JAUQSZ010000003.1"/>
</dbReference>
<dbReference type="InterPro" id="IPR002347">
    <property type="entry name" value="SDR_fam"/>
</dbReference>
<protein>
    <submittedName>
        <fullName evidence="1">SDR family oxidoreductase</fullName>
        <ecNumber evidence="1">1.-.-.-</ecNumber>
    </submittedName>
</protein>
<dbReference type="PROSITE" id="PS00061">
    <property type="entry name" value="ADH_SHORT"/>
    <property type="match status" value="1"/>
</dbReference>
<gene>
    <name evidence="1" type="ORF">Q5H94_05455</name>
</gene>
<accession>A0ABT8ZW11</accession>